<keyword evidence="2" id="KW-0540">Nuclease</keyword>
<dbReference type="Gene3D" id="3.90.1570.10">
    <property type="entry name" value="tt1808, chain A"/>
    <property type="match status" value="1"/>
</dbReference>
<dbReference type="Pfam" id="PF05685">
    <property type="entry name" value="Uma2"/>
    <property type="match status" value="1"/>
</dbReference>
<dbReference type="PANTHER" id="PTHR35400:SF3">
    <property type="entry name" value="SLL1072 PROTEIN"/>
    <property type="match status" value="1"/>
</dbReference>
<feature type="domain" description="Putative restriction endonuclease" evidence="1">
    <location>
        <begin position="24"/>
        <end position="191"/>
    </location>
</feature>
<dbReference type="InterPro" id="IPR011335">
    <property type="entry name" value="Restrct_endonuc-II-like"/>
</dbReference>
<name>A0AAU1I1H7_9ACTN</name>
<dbReference type="EMBL" id="CP108140">
    <property type="protein sequence ID" value="WTP87885.1"/>
    <property type="molecule type" value="Genomic_DNA"/>
</dbReference>
<gene>
    <name evidence="2" type="ORF">OG477_22135</name>
</gene>
<reference evidence="2" key="1">
    <citation type="submission" date="2022-10" db="EMBL/GenBank/DDBJ databases">
        <title>The complete genomes of actinobacterial strains from the NBC collection.</title>
        <authorList>
            <person name="Joergensen T.S."/>
            <person name="Alvarez Arevalo M."/>
            <person name="Sterndorff E.B."/>
            <person name="Faurdal D."/>
            <person name="Vuksanovic O."/>
            <person name="Mourched A.-S."/>
            <person name="Charusanti P."/>
            <person name="Shaw S."/>
            <person name="Blin K."/>
            <person name="Weber T."/>
        </authorList>
    </citation>
    <scope>NUCLEOTIDE SEQUENCE</scope>
    <source>
        <strain evidence="2">NBC 00180</strain>
    </source>
</reference>
<protein>
    <submittedName>
        <fullName evidence="2">Uma2 family endonuclease</fullName>
    </submittedName>
</protein>
<keyword evidence="2" id="KW-0255">Endonuclease</keyword>
<dbReference type="AlphaFoldDB" id="A0AAU1I1H7"/>
<dbReference type="SUPFAM" id="SSF52980">
    <property type="entry name" value="Restriction endonuclease-like"/>
    <property type="match status" value="1"/>
</dbReference>
<dbReference type="GO" id="GO:0004519">
    <property type="term" value="F:endonuclease activity"/>
    <property type="evidence" value="ECO:0007669"/>
    <property type="project" value="UniProtKB-KW"/>
</dbReference>
<proteinExistence type="predicted"/>
<dbReference type="InterPro" id="IPR012296">
    <property type="entry name" value="Nuclease_put_TT1808"/>
</dbReference>
<dbReference type="PANTHER" id="PTHR35400">
    <property type="entry name" value="SLR1083 PROTEIN"/>
    <property type="match status" value="1"/>
</dbReference>
<sequence length="198" mass="22804">MTILEDRIEIDMADENTKRLDEWFERLERLPVPEGYMVEIVGGYVYMTPQRDIHWETIREILWALEDHFGRRDARILSDVRIDFPGHQNGFCPDLAKFRSGAAKDEEGRWRHEDIEFVGEVISRGTAANDYGRKKTAYATAGIPVYLIADPYKGSCTVYTEPKDGDYRSELRVEYGTAVDMTTTPLGLTLNTDNFPRD</sequence>
<evidence type="ECO:0000259" key="1">
    <source>
        <dbReference type="Pfam" id="PF05685"/>
    </source>
</evidence>
<dbReference type="InterPro" id="IPR008538">
    <property type="entry name" value="Uma2"/>
</dbReference>
<evidence type="ECO:0000313" key="2">
    <source>
        <dbReference type="EMBL" id="WTP87885.1"/>
    </source>
</evidence>
<accession>A0AAU1I1H7</accession>
<keyword evidence="2" id="KW-0378">Hydrolase</keyword>
<organism evidence="2">
    <name type="scientific">Streptomyces sp. NBC_00180</name>
    <dbReference type="NCBI Taxonomy" id="2903632"/>
    <lineage>
        <taxon>Bacteria</taxon>
        <taxon>Bacillati</taxon>
        <taxon>Actinomycetota</taxon>
        <taxon>Actinomycetes</taxon>
        <taxon>Kitasatosporales</taxon>
        <taxon>Streptomycetaceae</taxon>
        <taxon>Streptomyces</taxon>
    </lineage>
</organism>
<dbReference type="CDD" id="cd06260">
    <property type="entry name" value="DUF820-like"/>
    <property type="match status" value="1"/>
</dbReference>